<proteinExistence type="predicted"/>
<feature type="region of interest" description="Disordered" evidence="1">
    <location>
        <begin position="62"/>
        <end position="110"/>
    </location>
</feature>
<organism evidence="2 3">
    <name type="scientific">Neurospora intermedia</name>
    <dbReference type="NCBI Taxonomy" id="5142"/>
    <lineage>
        <taxon>Eukaryota</taxon>
        <taxon>Fungi</taxon>
        <taxon>Dikarya</taxon>
        <taxon>Ascomycota</taxon>
        <taxon>Pezizomycotina</taxon>
        <taxon>Sordariomycetes</taxon>
        <taxon>Sordariomycetidae</taxon>
        <taxon>Sordariales</taxon>
        <taxon>Sordariaceae</taxon>
        <taxon>Neurospora</taxon>
    </lineage>
</organism>
<accession>A0ABR3DE61</accession>
<evidence type="ECO:0000313" key="2">
    <source>
        <dbReference type="EMBL" id="KAL0470956.1"/>
    </source>
</evidence>
<reference evidence="2 3" key="1">
    <citation type="submission" date="2023-09" db="EMBL/GenBank/DDBJ databases">
        <title>Multi-omics analysis of a traditional fermented food reveals byproduct-associated fungal strains for waste-to-food upcycling.</title>
        <authorList>
            <consortium name="Lawrence Berkeley National Laboratory"/>
            <person name="Rekdal V.M."/>
            <person name="Villalobos-Escobedo J.M."/>
            <person name="Rodriguez-Valeron N."/>
            <person name="Garcia M.O."/>
            <person name="Vasquez D.P."/>
            <person name="Damayanti I."/>
            <person name="Sorensen P.M."/>
            <person name="Baidoo E.E."/>
            <person name="De Carvalho A.C."/>
            <person name="Riley R."/>
            <person name="Lipzen A."/>
            <person name="He G."/>
            <person name="Yan M."/>
            <person name="Haridas S."/>
            <person name="Daum C."/>
            <person name="Yoshinaga Y."/>
            <person name="Ng V."/>
            <person name="Grigoriev I.V."/>
            <person name="Munk R."/>
            <person name="Nuraida L."/>
            <person name="Wijaya C.H."/>
            <person name="Morales P.-C."/>
            <person name="Keasling J.D."/>
        </authorList>
    </citation>
    <scope>NUCLEOTIDE SEQUENCE [LARGE SCALE GENOMIC DNA]</scope>
    <source>
        <strain evidence="2 3">FGSC 2613</strain>
    </source>
</reference>
<evidence type="ECO:0000313" key="3">
    <source>
        <dbReference type="Proteomes" id="UP001451303"/>
    </source>
</evidence>
<keyword evidence="3" id="KW-1185">Reference proteome</keyword>
<dbReference type="Proteomes" id="UP001451303">
    <property type="component" value="Unassembled WGS sequence"/>
</dbReference>
<comment type="caution">
    <text evidence="2">The sequence shown here is derived from an EMBL/GenBank/DDBJ whole genome shotgun (WGS) entry which is preliminary data.</text>
</comment>
<sequence>MYGQHGREDPRNNRNVANNTIKTVWFQQGFPDLFPSNETRRWIHPCETDSLVLAQCQGNANAPCPQKGKSWKPRGSKEEARRRQCPEGTMNRRVLTSPHTSNIHQHFPKD</sequence>
<feature type="compositionally biased region" description="Basic and acidic residues" evidence="1">
    <location>
        <begin position="75"/>
        <end position="85"/>
    </location>
</feature>
<protein>
    <submittedName>
        <fullName evidence="2">Uncharacterized protein</fullName>
    </submittedName>
</protein>
<evidence type="ECO:0000256" key="1">
    <source>
        <dbReference type="SAM" id="MobiDB-lite"/>
    </source>
</evidence>
<gene>
    <name evidence="2" type="ORF">QR685DRAFT_571989</name>
</gene>
<dbReference type="EMBL" id="JAVLET010000004">
    <property type="protein sequence ID" value="KAL0470956.1"/>
    <property type="molecule type" value="Genomic_DNA"/>
</dbReference>
<name>A0ABR3DE61_NEUIN</name>